<gene>
    <name evidence="2" type="ORF">FJU08_18705</name>
</gene>
<dbReference type="InterPro" id="IPR010664">
    <property type="entry name" value="LipoPS_assembly_LptC-rel"/>
</dbReference>
<dbReference type="RefSeq" id="WP_141150570.1">
    <property type="nucleotide sequence ID" value="NZ_VHLG01000014.1"/>
</dbReference>
<evidence type="ECO:0000313" key="2">
    <source>
        <dbReference type="EMBL" id="TPW28073.1"/>
    </source>
</evidence>
<evidence type="ECO:0000313" key="3">
    <source>
        <dbReference type="Proteomes" id="UP000318801"/>
    </source>
</evidence>
<comment type="caution">
    <text evidence="2">The sequence shown here is derived from an EMBL/GenBank/DDBJ whole genome shotgun (WGS) entry which is preliminary data.</text>
</comment>
<protein>
    <submittedName>
        <fullName evidence="2">LPS export ABC transporter periplasmic protein LptC</fullName>
    </submittedName>
</protein>
<evidence type="ECO:0000256" key="1">
    <source>
        <dbReference type="SAM" id="Phobius"/>
    </source>
</evidence>
<keyword evidence="3" id="KW-1185">Reference proteome</keyword>
<keyword evidence="1" id="KW-0812">Transmembrane</keyword>
<dbReference type="OrthoDB" id="7873824at2"/>
<feature type="transmembrane region" description="Helical" evidence="1">
    <location>
        <begin position="43"/>
        <end position="66"/>
    </location>
</feature>
<dbReference type="AlphaFoldDB" id="A0A506U131"/>
<keyword evidence="1" id="KW-0472">Membrane</keyword>
<sequence length="228" mass="24798">MTDASYGHTDTGAEQFRKNLARQNARNYRIATRHSRRVRYLKFLLPLLALVISLGLVGFTVIRAMVPEQLSLDSATVENGMIVMTNPGISGRNSNGIQYTLNAERALQPIDNQNKVILEKIKAAVPIDSTTTARVTAQSAIYDRLNDRLNINDPFTLRLSNGLTADFNSAFIDIKAGELKSDTPVSITASQATLVAQNVNITDNGRSIDFGGGVHVVLNPTALTTAEQ</sequence>
<reference evidence="2 3" key="1">
    <citation type="submission" date="2019-06" db="EMBL/GenBank/DDBJ databases">
        <authorList>
            <person name="Li M."/>
        </authorList>
    </citation>
    <scope>NUCLEOTIDE SEQUENCE [LARGE SCALE GENOMIC DNA]</scope>
    <source>
        <strain evidence="2 3">BGMRC2036</strain>
    </source>
</reference>
<proteinExistence type="predicted"/>
<name>A0A506U131_9HYPH</name>
<dbReference type="Proteomes" id="UP000318801">
    <property type="component" value="Unassembled WGS sequence"/>
</dbReference>
<dbReference type="EMBL" id="VHLG01000014">
    <property type="protein sequence ID" value="TPW28073.1"/>
    <property type="molecule type" value="Genomic_DNA"/>
</dbReference>
<dbReference type="Pfam" id="PF06835">
    <property type="entry name" value="LptC"/>
    <property type="match status" value="1"/>
</dbReference>
<keyword evidence="1" id="KW-1133">Transmembrane helix</keyword>
<accession>A0A506U131</accession>
<organism evidence="2 3">
    <name type="scientific">Martelella alba</name>
    <dbReference type="NCBI Taxonomy" id="2590451"/>
    <lineage>
        <taxon>Bacteria</taxon>
        <taxon>Pseudomonadati</taxon>
        <taxon>Pseudomonadota</taxon>
        <taxon>Alphaproteobacteria</taxon>
        <taxon>Hyphomicrobiales</taxon>
        <taxon>Aurantimonadaceae</taxon>
        <taxon>Martelella</taxon>
    </lineage>
</organism>